<keyword evidence="3" id="KW-0479">Metal-binding</keyword>
<feature type="domain" description="RING-type" evidence="9">
    <location>
        <begin position="159"/>
        <end position="201"/>
    </location>
</feature>
<dbReference type="EMBL" id="CM016552">
    <property type="protein sequence ID" value="TKW36988.1"/>
    <property type="molecule type" value="Genomic_DNA"/>
</dbReference>
<keyword evidence="5" id="KW-0862">Zinc</keyword>
<keyword evidence="8" id="KW-0812">Transmembrane</keyword>
<proteinExistence type="inferred from homology"/>
<sequence>MDDCCFRVYGLVIANTVCVGGTAFLVYALVKLARTPHSTGGIVVVSVFLVVWLAVNASIYPAFCGSLFPWFALGRCLASPLSAILWLLRLPSRCARAVRSRRPRSETGALPQFVVQSRGYSISVLPREPPVRGAAAADIPSYEQPDDDAGHDGGGSPECAVCLGKVEKGEMVKRLPVCLHMFHQGCIDPWLRDHSTCPVCRWNVFASLPGHVV</sequence>
<comment type="catalytic activity">
    <reaction evidence="1">
        <text>S-ubiquitinyl-[E2 ubiquitin-conjugating enzyme]-L-cysteine + [acceptor protein]-L-lysine = [E2 ubiquitin-conjugating enzyme]-L-cysteine + N(6)-ubiquitinyl-[acceptor protein]-L-lysine.</text>
        <dbReference type="EC" id="2.3.2.27"/>
    </reaction>
</comment>
<dbReference type="Proteomes" id="UP000298652">
    <property type="component" value="Chromosome 1"/>
</dbReference>
<evidence type="ECO:0000256" key="5">
    <source>
        <dbReference type="ARBA" id="ARBA00022833"/>
    </source>
</evidence>
<gene>
    <name evidence="10" type="ORF">SEVIR_1G017700v2</name>
</gene>
<dbReference type="EC" id="2.3.2.27" evidence="2"/>
<keyword evidence="8" id="KW-0472">Membrane</keyword>
<feature type="transmembrane region" description="Helical" evidence="8">
    <location>
        <begin position="6"/>
        <end position="30"/>
    </location>
</feature>
<keyword evidence="11" id="KW-1185">Reference proteome</keyword>
<evidence type="ECO:0000313" key="11">
    <source>
        <dbReference type="Proteomes" id="UP000298652"/>
    </source>
</evidence>
<evidence type="ECO:0000256" key="7">
    <source>
        <dbReference type="PROSITE-ProRule" id="PRU00175"/>
    </source>
</evidence>
<dbReference type="PANTHER" id="PTHR14155">
    <property type="entry name" value="RING FINGER DOMAIN-CONTAINING"/>
    <property type="match status" value="1"/>
</dbReference>
<evidence type="ECO:0000256" key="8">
    <source>
        <dbReference type="SAM" id="Phobius"/>
    </source>
</evidence>
<accession>A0A4U6W3D1</accession>
<evidence type="ECO:0000313" key="10">
    <source>
        <dbReference type="EMBL" id="TKW36988.1"/>
    </source>
</evidence>
<dbReference type="InterPro" id="IPR053238">
    <property type="entry name" value="RING-H2_zinc_finger"/>
</dbReference>
<evidence type="ECO:0000256" key="3">
    <source>
        <dbReference type="ARBA" id="ARBA00022723"/>
    </source>
</evidence>
<dbReference type="InterPro" id="IPR001841">
    <property type="entry name" value="Znf_RING"/>
</dbReference>
<dbReference type="SMART" id="SM00184">
    <property type="entry name" value="RING"/>
    <property type="match status" value="1"/>
</dbReference>
<dbReference type="PROSITE" id="PS50089">
    <property type="entry name" value="ZF_RING_2"/>
    <property type="match status" value="1"/>
</dbReference>
<dbReference type="PANTHER" id="PTHR14155:SF625">
    <property type="entry name" value="OS02G0248240 PROTEIN"/>
    <property type="match status" value="1"/>
</dbReference>
<dbReference type="GO" id="GO:0061630">
    <property type="term" value="F:ubiquitin protein ligase activity"/>
    <property type="evidence" value="ECO:0007669"/>
    <property type="project" value="UniProtKB-EC"/>
</dbReference>
<protein>
    <recommendedName>
        <fullName evidence="2">RING-type E3 ubiquitin transferase</fullName>
        <ecNumber evidence="2">2.3.2.27</ecNumber>
    </recommendedName>
</protein>
<dbReference type="GO" id="GO:0008270">
    <property type="term" value="F:zinc ion binding"/>
    <property type="evidence" value="ECO:0007669"/>
    <property type="project" value="UniProtKB-KW"/>
</dbReference>
<evidence type="ECO:0000256" key="2">
    <source>
        <dbReference type="ARBA" id="ARBA00012483"/>
    </source>
</evidence>
<feature type="transmembrane region" description="Helical" evidence="8">
    <location>
        <begin position="42"/>
        <end position="61"/>
    </location>
</feature>
<dbReference type="Gramene" id="TKW36988">
    <property type="protein sequence ID" value="TKW36988"/>
    <property type="gene ID" value="SEVIR_1G017700v2"/>
</dbReference>
<evidence type="ECO:0000256" key="1">
    <source>
        <dbReference type="ARBA" id="ARBA00000900"/>
    </source>
</evidence>
<dbReference type="Pfam" id="PF13639">
    <property type="entry name" value="zf-RING_2"/>
    <property type="match status" value="1"/>
</dbReference>
<reference evidence="10" key="1">
    <citation type="submission" date="2019-03" db="EMBL/GenBank/DDBJ databases">
        <title>WGS assembly of Setaria viridis.</title>
        <authorList>
            <person name="Huang P."/>
            <person name="Jenkins J."/>
            <person name="Grimwood J."/>
            <person name="Barry K."/>
            <person name="Healey A."/>
            <person name="Mamidi S."/>
            <person name="Sreedasyam A."/>
            <person name="Shu S."/>
            <person name="Feldman M."/>
            <person name="Wu J."/>
            <person name="Yu Y."/>
            <person name="Chen C."/>
            <person name="Johnson J."/>
            <person name="Rokhsar D."/>
            <person name="Baxter I."/>
            <person name="Schmutz J."/>
            <person name="Brutnell T."/>
            <person name="Kellogg E."/>
        </authorList>
    </citation>
    <scope>NUCLEOTIDE SEQUENCE [LARGE SCALE GENOMIC DNA]</scope>
</reference>
<evidence type="ECO:0000256" key="6">
    <source>
        <dbReference type="ARBA" id="ARBA00024209"/>
    </source>
</evidence>
<dbReference type="AlphaFoldDB" id="A0A4U6W3D1"/>
<organism evidence="10 11">
    <name type="scientific">Setaria viridis</name>
    <name type="common">Green bristlegrass</name>
    <name type="synonym">Setaria italica subsp. viridis</name>
    <dbReference type="NCBI Taxonomy" id="4556"/>
    <lineage>
        <taxon>Eukaryota</taxon>
        <taxon>Viridiplantae</taxon>
        <taxon>Streptophyta</taxon>
        <taxon>Embryophyta</taxon>
        <taxon>Tracheophyta</taxon>
        <taxon>Spermatophyta</taxon>
        <taxon>Magnoliopsida</taxon>
        <taxon>Liliopsida</taxon>
        <taxon>Poales</taxon>
        <taxon>Poaceae</taxon>
        <taxon>PACMAD clade</taxon>
        <taxon>Panicoideae</taxon>
        <taxon>Panicodae</taxon>
        <taxon>Paniceae</taxon>
        <taxon>Cenchrinae</taxon>
        <taxon>Setaria</taxon>
    </lineage>
</organism>
<evidence type="ECO:0000259" key="9">
    <source>
        <dbReference type="PROSITE" id="PS50089"/>
    </source>
</evidence>
<dbReference type="InterPro" id="IPR013083">
    <property type="entry name" value="Znf_RING/FYVE/PHD"/>
</dbReference>
<feature type="transmembrane region" description="Helical" evidence="8">
    <location>
        <begin position="67"/>
        <end position="88"/>
    </location>
</feature>
<keyword evidence="8" id="KW-1133">Transmembrane helix</keyword>
<dbReference type="SUPFAM" id="SSF57850">
    <property type="entry name" value="RING/U-box"/>
    <property type="match status" value="1"/>
</dbReference>
<name>A0A4U6W3D1_SETVI</name>
<evidence type="ECO:0000256" key="4">
    <source>
        <dbReference type="ARBA" id="ARBA00022771"/>
    </source>
</evidence>
<comment type="similarity">
    <text evidence="6">Belongs to the RING-type zinc finger family. ATL subfamily.</text>
</comment>
<dbReference type="OMA" id="WSALCRC"/>
<keyword evidence="4 7" id="KW-0863">Zinc-finger</keyword>
<dbReference type="Gene3D" id="3.30.40.10">
    <property type="entry name" value="Zinc/RING finger domain, C3HC4 (zinc finger)"/>
    <property type="match status" value="1"/>
</dbReference>